<protein>
    <submittedName>
        <fullName evidence="2">Uncharacterized protein</fullName>
    </submittedName>
</protein>
<feature type="compositionally biased region" description="Acidic residues" evidence="1">
    <location>
        <begin position="49"/>
        <end position="78"/>
    </location>
</feature>
<dbReference type="AlphaFoldDB" id="A0A382YZI9"/>
<accession>A0A382YZI9</accession>
<gene>
    <name evidence="2" type="ORF">METZ01_LOCUS441538</name>
</gene>
<organism evidence="2">
    <name type="scientific">marine metagenome</name>
    <dbReference type="NCBI Taxonomy" id="408172"/>
    <lineage>
        <taxon>unclassified sequences</taxon>
        <taxon>metagenomes</taxon>
        <taxon>ecological metagenomes</taxon>
    </lineage>
</organism>
<reference evidence="2" key="1">
    <citation type="submission" date="2018-05" db="EMBL/GenBank/DDBJ databases">
        <authorList>
            <person name="Lanie J.A."/>
            <person name="Ng W.-L."/>
            <person name="Kazmierczak K.M."/>
            <person name="Andrzejewski T.M."/>
            <person name="Davidsen T.M."/>
            <person name="Wayne K.J."/>
            <person name="Tettelin H."/>
            <person name="Glass J.I."/>
            <person name="Rusch D."/>
            <person name="Podicherti R."/>
            <person name="Tsui H.-C.T."/>
            <person name="Winkler M.E."/>
        </authorList>
    </citation>
    <scope>NUCLEOTIDE SEQUENCE</scope>
</reference>
<dbReference type="EMBL" id="UINC01179810">
    <property type="protein sequence ID" value="SVD88684.1"/>
    <property type="molecule type" value="Genomic_DNA"/>
</dbReference>
<sequence length="89" mass="9866">MSQDSSKIPFLKTILCLMMVYLLGHVSPFLPVASNPIFSNLSLQTLAYAEEDEFDEEDEDEDEDEEGGDEEGGEEEDLSYLTDIGPAAE</sequence>
<proteinExistence type="predicted"/>
<feature type="non-terminal residue" evidence="2">
    <location>
        <position position="89"/>
    </location>
</feature>
<evidence type="ECO:0000313" key="2">
    <source>
        <dbReference type="EMBL" id="SVD88684.1"/>
    </source>
</evidence>
<name>A0A382YZI9_9ZZZZ</name>
<feature type="region of interest" description="Disordered" evidence="1">
    <location>
        <begin position="49"/>
        <end position="89"/>
    </location>
</feature>
<evidence type="ECO:0000256" key="1">
    <source>
        <dbReference type="SAM" id="MobiDB-lite"/>
    </source>
</evidence>